<evidence type="ECO:0000256" key="3">
    <source>
        <dbReference type="ARBA" id="ARBA00022729"/>
    </source>
</evidence>
<dbReference type="Proteomes" id="UP000515150">
    <property type="component" value="Chromosome 5"/>
</dbReference>
<dbReference type="OrthoDB" id="9949622at2759"/>
<keyword evidence="11" id="KW-1185">Reference proteome</keyword>
<keyword evidence="6 12" id="KW-0675">Receptor</keyword>
<evidence type="ECO:0000256" key="8">
    <source>
        <dbReference type="SAM" id="Phobius"/>
    </source>
</evidence>
<organism evidence="11 12">
    <name type="scientific">Betta splendens</name>
    <name type="common">Siamese fighting fish</name>
    <dbReference type="NCBI Taxonomy" id="158456"/>
    <lineage>
        <taxon>Eukaryota</taxon>
        <taxon>Metazoa</taxon>
        <taxon>Chordata</taxon>
        <taxon>Craniata</taxon>
        <taxon>Vertebrata</taxon>
        <taxon>Euteleostomi</taxon>
        <taxon>Actinopterygii</taxon>
        <taxon>Neopterygii</taxon>
        <taxon>Teleostei</taxon>
        <taxon>Neoteleostei</taxon>
        <taxon>Acanthomorphata</taxon>
        <taxon>Anabantaria</taxon>
        <taxon>Anabantiformes</taxon>
        <taxon>Anabantoidei</taxon>
        <taxon>Osphronemidae</taxon>
        <taxon>Betta</taxon>
    </lineage>
</organism>
<keyword evidence="2 8" id="KW-0812">Transmembrane</keyword>
<dbReference type="InterPro" id="IPR013568">
    <property type="entry name" value="SEFIR_dom"/>
</dbReference>
<evidence type="ECO:0000256" key="2">
    <source>
        <dbReference type="ARBA" id="ARBA00022692"/>
    </source>
</evidence>
<evidence type="ECO:0000313" key="11">
    <source>
        <dbReference type="Proteomes" id="UP000515150"/>
    </source>
</evidence>
<evidence type="ECO:0000256" key="9">
    <source>
        <dbReference type="SAM" id="SignalP"/>
    </source>
</evidence>
<keyword evidence="7" id="KW-0325">Glycoprotein</keyword>
<evidence type="ECO:0000313" key="12">
    <source>
        <dbReference type="RefSeq" id="XP_055364681.1"/>
    </source>
</evidence>
<keyword evidence="3 9" id="KW-0732">Signal</keyword>
<protein>
    <submittedName>
        <fullName evidence="12">Interleukin-17 receptor C isoform X1</fullName>
    </submittedName>
</protein>
<evidence type="ECO:0000256" key="7">
    <source>
        <dbReference type="ARBA" id="ARBA00023180"/>
    </source>
</evidence>
<feature type="chain" id="PRO_5040847080" evidence="9">
    <location>
        <begin position="20"/>
        <end position="618"/>
    </location>
</feature>
<sequence>MSPPGWCVCWLLLTVRLSACDLEVYEHDNHDVVCSEGLSDCVLKDAMPLGEDVESAVYIKHLTPSVKLCCNDSVALCTLCLVVDTRVSVDLSDEDADYSGDEETEDQKASVTLCYKIARALPTCKKVEFTVNLTAFAQDKQTEVVTVIIRKHEFSYSDTLMFYPYSNLSLEKTVNVPHLSEVCHQEPVKNCQVPSLNTVISSESKTVELKFPDSIETLPSVCIQYERNGVCQKWNRKNIPLHSVAPCTCFQVWYEDEERPIRSLRCPFTNNSFYVASPDGFKRNIHENVSVSIRQSVVGTYRTMLQWTVSAPCRLEGEVWPCEKRDSCRELPGFRQRLLNNHWTQNSKGLWVNEDIFDDIPLSHSLCIMVAVEGHELGEYCFNNTDRHRWNLLFVGVGLLVCLTGLLFYFIQGDIKKWAWSWNHGGFVKLPMNKKVHVVLLSPPDVDVGVSALVNGLGLHLQKHGFGVSVEQWSRMEQCALGPLPWLYSQLKPNSRVVLILTPKALEKAGEWTLKDKQDAEAKWGDTDVPQTLSPYSDVFMGSLCIIEKEQQLARVHQRFLLVKFDTHSGTCKDLPKLLEGLPVFGFPSQNHELLAELTVRQTERTSGERTQTKVEME</sequence>
<evidence type="ECO:0000256" key="5">
    <source>
        <dbReference type="ARBA" id="ARBA00023136"/>
    </source>
</evidence>
<evidence type="ECO:0000256" key="6">
    <source>
        <dbReference type="ARBA" id="ARBA00023170"/>
    </source>
</evidence>
<dbReference type="AlphaFoldDB" id="A0A9W2XSQ1"/>
<dbReference type="InterPro" id="IPR039465">
    <property type="entry name" value="IL-17_rcpt-like"/>
</dbReference>
<dbReference type="GeneID" id="114855127"/>
<reference evidence="12" key="1">
    <citation type="submission" date="2025-08" db="UniProtKB">
        <authorList>
            <consortium name="RefSeq"/>
        </authorList>
    </citation>
    <scope>IDENTIFICATION</scope>
</reference>
<evidence type="ECO:0000256" key="4">
    <source>
        <dbReference type="ARBA" id="ARBA00022989"/>
    </source>
</evidence>
<comment type="subcellular location">
    <subcellularLocation>
        <location evidence="1">Membrane</location>
        <topology evidence="1">Single-pass type I membrane protein</topology>
    </subcellularLocation>
</comment>
<dbReference type="Gene3D" id="3.40.50.11530">
    <property type="match status" value="1"/>
</dbReference>
<dbReference type="PANTHER" id="PTHR15583">
    <property type="entry name" value="INTERLEUKIN-17 RECEPTOR"/>
    <property type="match status" value="1"/>
</dbReference>
<evidence type="ECO:0000256" key="1">
    <source>
        <dbReference type="ARBA" id="ARBA00004479"/>
    </source>
</evidence>
<feature type="signal peptide" evidence="9">
    <location>
        <begin position="1"/>
        <end position="19"/>
    </location>
</feature>
<evidence type="ECO:0000259" key="10">
    <source>
        <dbReference type="Pfam" id="PF08357"/>
    </source>
</evidence>
<dbReference type="CTD" id="84818"/>
<feature type="domain" description="SEFIR" evidence="10">
    <location>
        <begin position="453"/>
        <end position="598"/>
    </location>
</feature>
<proteinExistence type="predicted"/>
<dbReference type="RefSeq" id="XP_055364681.1">
    <property type="nucleotide sequence ID" value="XM_055508706.1"/>
</dbReference>
<keyword evidence="5 8" id="KW-0472">Membrane</keyword>
<name>A0A9W2XSQ1_BETSP</name>
<dbReference type="GO" id="GO:0030368">
    <property type="term" value="F:interleukin-17 receptor activity"/>
    <property type="evidence" value="ECO:0007669"/>
    <property type="project" value="InterPro"/>
</dbReference>
<gene>
    <name evidence="12" type="primary">il17rc</name>
</gene>
<accession>A0A9W2XSQ1</accession>
<dbReference type="PANTHER" id="PTHR15583:SF12">
    <property type="entry name" value="INTERLEUKIN-17 RECEPTOR C"/>
    <property type="match status" value="1"/>
</dbReference>
<dbReference type="GO" id="GO:0016020">
    <property type="term" value="C:membrane"/>
    <property type="evidence" value="ECO:0007669"/>
    <property type="project" value="UniProtKB-SubCell"/>
</dbReference>
<dbReference type="Pfam" id="PF08357">
    <property type="entry name" value="SEFIR"/>
    <property type="match status" value="1"/>
</dbReference>
<keyword evidence="4 8" id="KW-1133">Transmembrane helix</keyword>
<feature type="transmembrane region" description="Helical" evidence="8">
    <location>
        <begin position="390"/>
        <end position="411"/>
    </location>
</feature>